<evidence type="ECO:0000313" key="2">
    <source>
        <dbReference type="EMBL" id="RNF02979.1"/>
    </source>
</evidence>
<feature type="region of interest" description="Disordered" evidence="1">
    <location>
        <begin position="180"/>
        <end position="204"/>
    </location>
</feature>
<proteinExistence type="predicted"/>
<reference evidence="2 3" key="1">
    <citation type="journal article" date="2018" name="BMC Genomics">
        <title>Genomic comparison of Trypanosoma conorhini and Trypanosoma rangeli to Trypanosoma cruzi strains of high and low virulence.</title>
        <authorList>
            <person name="Bradwell K.R."/>
            <person name="Koparde V.N."/>
            <person name="Matveyev A.V."/>
            <person name="Serrano M.G."/>
            <person name="Alves J.M."/>
            <person name="Parikh H."/>
            <person name="Huang B."/>
            <person name="Lee V."/>
            <person name="Espinosa-Alvarez O."/>
            <person name="Ortiz P.A."/>
            <person name="Costa-Martins A.G."/>
            <person name="Teixeira M.M."/>
            <person name="Buck G.A."/>
        </authorList>
    </citation>
    <scope>NUCLEOTIDE SEQUENCE [LARGE SCALE GENOMIC DNA]</scope>
    <source>
        <strain evidence="2 3">025E</strain>
    </source>
</reference>
<feature type="compositionally biased region" description="Polar residues" evidence="1">
    <location>
        <begin position="180"/>
        <end position="196"/>
    </location>
</feature>
<feature type="region of interest" description="Disordered" evidence="1">
    <location>
        <begin position="85"/>
        <end position="111"/>
    </location>
</feature>
<dbReference type="AlphaFoldDB" id="A0A422NCE0"/>
<protein>
    <submittedName>
        <fullName evidence="2">Uncharacterized protein</fullName>
    </submittedName>
</protein>
<organism evidence="2 3">
    <name type="scientific">Trypanosoma conorhini</name>
    <dbReference type="NCBI Taxonomy" id="83891"/>
    <lineage>
        <taxon>Eukaryota</taxon>
        <taxon>Discoba</taxon>
        <taxon>Euglenozoa</taxon>
        <taxon>Kinetoplastea</taxon>
        <taxon>Metakinetoplastina</taxon>
        <taxon>Trypanosomatida</taxon>
        <taxon>Trypanosomatidae</taxon>
        <taxon>Trypanosoma</taxon>
    </lineage>
</organism>
<dbReference type="Proteomes" id="UP000284403">
    <property type="component" value="Unassembled WGS sequence"/>
</dbReference>
<keyword evidence="3" id="KW-1185">Reference proteome</keyword>
<evidence type="ECO:0000256" key="1">
    <source>
        <dbReference type="SAM" id="MobiDB-lite"/>
    </source>
</evidence>
<dbReference type="GeneID" id="40321889"/>
<gene>
    <name evidence="2" type="ORF">Tco025E_08278</name>
</gene>
<evidence type="ECO:0000313" key="3">
    <source>
        <dbReference type="Proteomes" id="UP000284403"/>
    </source>
</evidence>
<name>A0A422NCE0_9TRYP</name>
<dbReference type="RefSeq" id="XP_029224760.1">
    <property type="nucleotide sequence ID" value="XM_029375132.1"/>
</dbReference>
<dbReference type="OrthoDB" id="248256at2759"/>
<accession>A0A422NCE0</accession>
<comment type="caution">
    <text evidence="2">The sequence shown here is derived from an EMBL/GenBank/DDBJ whole genome shotgun (WGS) entry which is preliminary data.</text>
</comment>
<sequence>MGPKKGQKRTEETNLAAEGPFALESAKALAKWTERVSVVSRKIQQVQHVLSLLSSQMEGCNKELADVYESASLLTALRIVEYRQKLNPHPPGSPAKKQRLKRESSVKSLSQPLLAENSTEALLAAMDERRRLRVSGALVSLFKRNNTESPVLSSPTYAAAVPGGGGTANFAEAVGRQQVTAPSSLPTDIGSASTNVDQRRPKDVPPELWEEVSKLRLKRLTLEGRGKTLMSNIDAQLARFDLLMQNHGIATYATDELEQTLQKLRLGKSTPEHRDAK</sequence>
<dbReference type="EMBL" id="MKKU01000745">
    <property type="protein sequence ID" value="RNF02979.1"/>
    <property type="molecule type" value="Genomic_DNA"/>
</dbReference>